<comment type="caution">
    <text evidence="2">The sequence shown here is derived from an EMBL/GenBank/DDBJ whole genome shotgun (WGS) entry which is preliminary data.</text>
</comment>
<dbReference type="EMBL" id="BTRK01000002">
    <property type="protein sequence ID" value="GMR38717.1"/>
    <property type="molecule type" value="Genomic_DNA"/>
</dbReference>
<accession>A0AAN5CCU5</accession>
<evidence type="ECO:0000313" key="2">
    <source>
        <dbReference type="EMBL" id="GMR38717.1"/>
    </source>
</evidence>
<protein>
    <submittedName>
        <fullName evidence="2">Uncharacterized protein</fullName>
    </submittedName>
</protein>
<sequence length="265" mass="31167">MQRGNSRGKLETEQLMNADEKNTVRDEQRRSGEQKSELMNENQILRSENSDLIRENNRLKNQNEEIRDKYAEIEKLNSRLSSENKQCILQHSKLKTILQDSSLGDLQRVKQMLIFNEFETLEKHLICKSISNGRIIYFDNKKPFTLSAFMNGNRKKADLKELNEEHKCLFSGTIENIVYLTTITNKTATVFRATFEETSVTCEQINKMHTSEVSFSKYQPMYSVDRKGKRIIYMIQDKLNKAQGIMYDISEIKFISQHVEFVHRY</sequence>
<evidence type="ECO:0000313" key="3">
    <source>
        <dbReference type="Proteomes" id="UP001328107"/>
    </source>
</evidence>
<reference evidence="3" key="1">
    <citation type="submission" date="2022-10" db="EMBL/GenBank/DDBJ databases">
        <title>Genome assembly of Pristionchus species.</title>
        <authorList>
            <person name="Yoshida K."/>
            <person name="Sommer R.J."/>
        </authorList>
    </citation>
    <scope>NUCLEOTIDE SEQUENCE [LARGE SCALE GENOMIC DNA]</scope>
    <source>
        <strain evidence="3">RS5460</strain>
    </source>
</reference>
<gene>
    <name evidence="2" type="ORF">PMAYCL1PPCAC_08912</name>
</gene>
<organism evidence="2 3">
    <name type="scientific">Pristionchus mayeri</name>
    <dbReference type="NCBI Taxonomy" id="1317129"/>
    <lineage>
        <taxon>Eukaryota</taxon>
        <taxon>Metazoa</taxon>
        <taxon>Ecdysozoa</taxon>
        <taxon>Nematoda</taxon>
        <taxon>Chromadorea</taxon>
        <taxon>Rhabditida</taxon>
        <taxon>Rhabditina</taxon>
        <taxon>Diplogasteromorpha</taxon>
        <taxon>Diplogasteroidea</taxon>
        <taxon>Neodiplogasteridae</taxon>
        <taxon>Pristionchus</taxon>
    </lineage>
</organism>
<name>A0AAN5CCU5_9BILA</name>
<proteinExistence type="predicted"/>
<dbReference type="AlphaFoldDB" id="A0AAN5CCU5"/>
<feature type="compositionally biased region" description="Basic and acidic residues" evidence="1">
    <location>
        <begin position="8"/>
        <end position="38"/>
    </location>
</feature>
<feature type="region of interest" description="Disordered" evidence="1">
    <location>
        <begin position="1"/>
        <end position="49"/>
    </location>
</feature>
<keyword evidence="3" id="KW-1185">Reference proteome</keyword>
<dbReference type="Proteomes" id="UP001328107">
    <property type="component" value="Unassembled WGS sequence"/>
</dbReference>
<evidence type="ECO:0000256" key="1">
    <source>
        <dbReference type="SAM" id="MobiDB-lite"/>
    </source>
</evidence>